<evidence type="ECO:0000313" key="7">
    <source>
        <dbReference type="EMBL" id="ODC04881.1"/>
    </source>
</evidence>
<dbReference type="PANTHER" id="PTHR30532">
    <property type="entry name" value="IRON III DICITRATE-BINDING PERIPLASMIC PROTEIN"/>
    <property type="match status" value="1"/>
</dbReference>
<keyword evidence="4" id="KW-0408">Iron</keyword>
<dbReference type="EMBL" id="MDTQ01000001">
    <property type="protein sequence ID" value="ODC04881.1"/>
    <property type="molecule type" value="Genomic_DNA"/>
</dbReference>
<comment type="subcellular location">
    <subcellularLocation>
        <location evidence="1">Cell envelope</location>
    </subcellularLocation>
</comment>
<dbReference type="Gene3D" id="3.40.50.1980">
    <property type="entry name" value="Nitrogenase molybdenum iron protein domain"/>
    <property type="match status" value="2"/>
</dbReference>
<dbReference type="PRINTS" id="PR01715">
    <property type="entry name" value="FERRIBNDNGPP"/>
</dbReference>
<evidence type="ECO:0000313" key="8">
    <source>
        <dbReference type="Proteomes" id="UP000094291"/>
    </source>
</evidence>
<dbReference type="Pfam" id="PF01497">
    <property type="entry name" value="Peripla_BP_2"/>
    <property type="match status" value="1"/>
</dbReference>
<dbReference type="PROSITE" id="PS50983">
    <property type="entry name" value="FE_B12_PBP"/>
    <property type="match status" value="1"/>
</dbReference>
<keyword evidence="5" id="KW-0732">Signal</keyword>
<dbReference type="GO" id="GO:1901678">
    <property type="term" value="P:iron coordination entity transport"/>
    <property type="evidence" value="ECO:0007669"/>
    <property type="project" value="UniProtKB-ARBA"/>
</dbReference>
<evidence type="ECO:0000259" key="6">
    <source>
        <dbReference type="PROSITE" id="PS50983"/>
    </source>
</evidence>
<evidence type="ECO:0000256" key="4">
    <source>
        <dbReference type="ARBA" id="ARBA00022496"/>
    </source>
</evidence>
<evidence type="ECO:0000256" key="3">
    <source>
        <dbReference type="ARBA" id="ARBA00022448"/>
    </source>
</evidence>
<protein>
    <recommendedName>
        <fullName evidence="6">Fe/B12 periplasmic-binding domain-containing protein</fullName>
    </recommendedName>
</protein>
<evidence type="ECO:0000256" key="1">
    <source>
        <dbReference type="ARBA" id="ARBA00004196"/>
    </source>
</evidence>
<dbReference type="InterPro" id="IPR051313">
    <property type="entry name" value="Bact_iron-sidero_bind"/>
</dbReference>
<accession>A0A1E2VD26</accession>
<dbReference type="GO" id="GO:0030288">
    <property type="term" value="C:outer membrane-bounded periplasmic space"/>
    <property type="evidence" value="ECO:0007669"/>
    <property type="project" value="TreeGrafter"/>
</dbReference>
<evidence type="ECO:0000256" key="5">
    <source>
        <dbReference type="ARBA" id="ARBA00022729"/>
    </source>
</evidence>
<dbReference type="InterPro" id="IPR002491">
    <property type="entry name" value="ABC_transptr_periplasmic_BD"/>
</dbReference>
<keyword evidence="8" id="KW-1185">Reference proteome</keyword>
<comment type="caution">
    <text evidence="7">The sequence shown here is derived from an EMBL/GenBank/DDBJ whole genome shotgun (WGS) entry which is preliminary data.</text>
</comment>
<evidence type="ECO:0000256" key="2">
    <source>
        <dbReference type="ARBA" id="ARBA00008814"/>
    </source>
</evidence>
<comment type="similarity">
    <text evidence="2">Belongs to the bacterial solute-binding protein 8 family.</text>
</comment>
<keyword evidence="4" id="KW-0406">Ion transport</keyword>
<gene>
    <name evidence="7" type="ORF">BFW38_16430</name>
</gene>
<organism evidence="7 8">
    <name type="scientific">Terasakiispira papahanaumokuakeensis</name>
    <dbReference type="NCBI Taxonomy" id="197479"/>
    <lineage>
        <taxon>Bacteria</taxon>
        <taxon>Pseudomonadati</taxon>
        <taxon>Pseudomonadota</taxon>
        <taxon>Gammaproteobacteria</taxon>
        <taxon>Oceanospirillales</taxon>
        <taxon>Terasakiispira</taxon>
    </lineage>
</organism>
<keyword evidence="3" id="KW-0813">Transport</keyword>
<dbReference type="Proteomes" id="UP000094291">
    <property type="component" value="Unassembled WGS sequence"/>
</dbReference>
<sequence length="313" mass="34798">MERMHQAMRRIATLLGLLLGLAASGWALSSVAAPRLATFDFALGETLNALGHPPVAQAGLDGYQHYARQTGIFPPETANLGGRFQPNFEYLASQKPDAILISPPAHTNLIPKLTPIAPVETFRLYHFAETAPDDWLTIENMTRALGRRVQDPHAAQQLIMQTQQQMDQLKAQVAAVKSPLLLVRLIDERHLRIFGPGSLEGMVLKRLGLTNAWTKPLGRWGFVQTTADQVFQLNARLILLESPYVETGLQQQLLSQGVWQYWASAQRGDHRVVPINFWSWGGLPSAQRFATGLVQALKRPSKAMNQRSEEATE</sequence>
<dbReference type="PANTHER" id="PTHR30532:SF1">
    <property type="entry name" value="IRON(3+)-HYDROXAMATE-BINDING PROTEIN FHUD"/>
    <property type="match status" value="1"/>
</dbReference>
<proteinExistence type="inferred from homology"/>
<dbReference type="STRING" id="197479.BFW38_16430"/>
<dbReference type="OrthoDB" id="6160519at2"/>
<dbReference type="AlphaFoldDB" id="A0A1E2VD26"/>
<feature type="domain" description="Fe/B12 periplasmic-binding" evidence="6">
    <location>
        <begin position="35"/>
        <end position="301"/>
    </location>
</feature>
<reference evidence="7 8" key="1">
    <citation type="submission" date="2016-08" db="EMBL/GenBank/DDBJ databases">
        <authorList>
            <person name="Seilhamer J.J."/>
        </authorList>
    </citation>
    <scope>NUCLEOTIDE SEQUENCE [LARGE SCALE GENOMIC DNA]</scope>
    <source>
        <strain evidence="7 8">PH27A</strain>
    </source>
</reference>
<keyword evidence="4" id="KW-0410">Iron transport</keyword>
<name>A0A1E2VD26_9GAMM</name>
<dbReference type="SUPFAM" id="SSF53807">
    <property type="entry name" value="Helical backbone' metal receptor"/>
    <property type="match status" value="1"/>
</dbReference>